<feature type="transmembrane region" description="Helical" evidence="1">
    <location>
        <begin position="59"/>
        <end position="76"/>
    </location>
</feature>
<organism evidence="2 3">
    <name type="scientific">Comamonas koreensis</name>
    <dbReference type="NCBI Taxonomy" id="160825"/>
    <lineage>
        <taxon>Bacteria</taxon>
        <taxon>Pseudomonadati</taxon>
        <taxon>Pseudomonadota</taxon>
        <taxon>Betaproteobacteria</taxon>
        <taxon>Burkholderiales</taxon>
        <taxon>Comamonadaceae</taxon>
        <taxon>Comamonas</taxon>
    </lineage>
</organism>
<proteinExistence type="predicted"/>
<sequence length="177" mass="20226">MLSMAKGEPLQLLALALGIYLLLEASFHGMAWLLARIIDRAARRQGQITEPSPAHWRAIFYRLFAVLAVLMLSHWFSLGVHGPDWQQWLLGAAIIATVLSVVMLCDASIIQKLKKDSHPHFSNMQEMGLLYILRHLPSHRQWYFSAAYLPLARRLNWGISLLAFLLLYLDVRFYQGG</sequence>
<dbReference type="Proteomes" id="UP001199260">
    <property type="component" value="Unassembled WGS sequence"/>
</dbReference>
<gene>
    <name evidence="2" type="ORF">LPW39_21255</name>
</gene>
<protein>
    <submittedName>
        <fullName evidence="2">Uncharacterized protein</fullName>
    </submittedName>
</protein>
<dbReference type="AlphaFoldDB" id="A0AAW4Y1Y9"/>
<keyword evidence="1" id="KW-0472">Membrane</keyword>
<feature type="transmembrane region" description="Helical" evidence="1">
    <location>
        <begin position="155"/>
        <end position="174"/>
    </location>
</feature>
<dbReference type="RefSeq" id="WP_230779955.1">
    <property type="nucleotide sequence ID" value="NZ_JAJNCT010000030.1"/>
</dbReference>
<name>A0AAW4Y1Y9_9BURK</name>
<accession>A0AAW4Y1Y9</accession>
<dbReference type="EMBL" id="JAJNCT010000030">
    <property type="protein sequence ID" value="MCD2167651.1"/>
    <property type="molecule type" value="Genomic_DNA"/>
</dbReference>
<evidence type="ECO:0000313" key="3">
    <source>
        <dbReference type="Proteomes" id="UP001199260"/>
    </source>
</evidence>
<keyword evidence="3" id="KW-1185">Reference proteome</keyword>
<keyword evidence="1" id="KW-0812">Transmembrane</keyword>
<evidence type="ECO:0000313" key="2">
    <source>
        <dbReference type="EMBL" id="MCD2167651.1"/>
    </source>
</evidence>
<comment type="caution">
    <text evidence="2">The sequence shown here is derived from an EMBL/GenBank/DDBJ whole genome shotgun (WGS) entry which is preliminary data.</text>
</comment>
<reference evidence="2 3" key="1">
    <citation type="submission" date="2021-11" db="EMBL/GenBank/DDBJ databases">
        <title>Genome sequence.</title>
        <authorList>
            <person name="Sun Q."/>
        </authorList>
    </citation>
    <scope>NUCLEOTIDE SEQUENCE [LARGE SCALE GENOMIC DNA]</scope>
    <source>
        <strain evidence="2 3">KCTC 12005</strain>
    </source>
</reference>
<feature type="transmembrane region" description="Helical" evidence="1">
    <location>
        <begin position="88"/>
        <end position="110"/>
    </location>
</feature>
<evidence type="ECO:0000256" key="1">
    <source>
        <dbReference type="SAM" id="Phobius"/>
    </source>
</evidence>
<keyword evidence="1" id="KW-1133">Transmembrane helix</keyword>
<feature type="transmembrane region" description="Helical" evidence="1">
    <location>
        <begin position="12"/>
        <end position="38"/>
    </location>
</feature>